<proteinExistence type="predicted"/>
<dbReference type="Proteomes" id="UP000578569">
    <property type="component" value="Unassembled WGS sequence"/>
</dbReference>
<dbReference type="InterPro" id="IPR018476">
    <property type="entry name" value="GlyceroP-diester-Pdiesterase_M"/>
</dbReference>
<keyword evidence="4" id="KW-1185">Reference proteome</keyword>
<organism evidence="3 4">
    <name type="scientific">Sphingomicrobium lutaoense</name>
    <dbReference type="NCBI Taxonomy" id="515949"/>
    <lineage>
        <taxon>Bacteria</taxon>
        <taxon>Pseudomonadati</taxon>
        <taxon>Pseudomonadota</taxon>
        <taxon>Alphaproteobacteria</taxon>
        <taxon>Sphingomonadales</taxon>
        <taxon>Sphingomonadaceae</taxon>
        <taxon>Sphingomicrobium</taxon>
    </lineage>
</organism>
<feature type="transmembrane region" description="Helical" evidence="1">
    <location>
        <begin position="146"/>
        <end position="171"/>
    </location>
</feature>
<feature type="transmembrane region" description="Helical" evidence="1">
    <location>
        <begin position="231"/>
        <end position="254"/>
    </location>
</feature>
<feature type="transmembrane region" description="Helical" evidence="1">
    <location>
        <begin position="192"/>
        <end position="225"/>
    </location>
</feature>
<feature type="transmembrane region" description="Helical" evidence="1">
    <location>
        <begin position="58"/>
        <end position="81"/>
    </location>
</feature>
<gene>
    <name evidence="3" type="ORF">FHS50_001002</name>
</gene>
<protein>
    <recommendedName>
        <fullName evidence="2">Glycerophosphoryl diester phosphodiesterase membrane domain-containing protein</fullName>
    </recommendedName>
</protein>
<evidence type="ECO:0000313" key="3">
    <source>
        <dbReference type="EMBL" id="MBB3763979.1"/>
    </source>
</evidence>
<feature type="transmembrane region" description="Helical" evidence="1">
    <location>
        <begin position="101"/>
        <end position="126"/>
    </location>
</feature>
<keyword evidence="1" id="KW-0472">Membrane</keyword>
<name>A0A839YXS8_9SPHN</name>
<feature type="transmembrane region" description="Helical" evidence="1">
    <location>
        <begin position="21"/>
        <end position="38"/>
    </location>
</feature>
<dbReference type="RefSeq" id="WP_183933276.1">
    <property type="nucleotide sequence ID" value="NZ_JACICF010000001.1"/>
</dbReference>
<feature type="domain" description="Glycerophosphoryl diester phosphodiesterase membrane" evidence="2">
    <location>
        <begin position="147"/>
        <end position="257"/>
    </location>
</feature>
<evidence type="ECO:0000313" key="4">
    <source>
        <dbReference type="Proteomes" id="UP000578569"/>
    </source>
</evidence>
<sequence>MRHLSISKAWDETRAILGRDGQLMMVVAAALIALPAALQVTLNPDQAAGTPAENSGLVVLLSFVAAIITFIGTLAITHLALSSGSTVAEAIRVGARRFFPVFVAALLWVIPMMLLFMLVLGAMVGPEALESGDPQQIGQALDGTELLVLLFLMLAFFYVGVRMFLITPVAVAEKKGPVAILKKSWQLTSGHFWRLFALLLMFAVAAMIVLITVGVMIGLLTTLAFGEVTPWSLPAALLGLFTGFVQAALTVILMTMSARIYAHLAAEPTVPHASAD</sequence>
<dbReference type="AlphaFoldDB" id="A0A839YXS8"/>
<dbReference type="EMBL" id="JACICF010000001">
    <property type="protein sequence ID" value="MBB3763979.1"/>
    <property type="molecule type" value="Genomic_DNA"/>
</dbReference>
<evidence type="ECO:0000259" key="2">
    <source>
        <dbReference type="Pfam" id="PF10110"/>
    </source>
</evidence>
<keyword evidence="1" id="KW-1133">Transmembrane helix</keyword>
<comment type="caution">
    <text evidence="3">The sequence shown here is derived from an EMBL/GenBank/DDBJ whole genome shotgun (WGS) entry which is preliminary data.</text>
</comment>
<accession>A0A839YXS8</accession>
<reference evidence="3 4" key="1">
    <citation type="submission" date="2020-08" db="EMBL/GenBank/DDBJ databases">
        <title>Genomic Encyclopedia of Type Strains, Phase IV (KMG-IV): sequencing the most valuable type-strain genomes for metagenomic binning, comparative biology and taxonomic classification.</title>
        <authorList>
            <person name="Goeker M."/>
        </authorList>
    </citation>
    <scope>NUCLEOTIDE SEQUENCE [LARGE SCALE GENOMIC DNA]</scope>
    <source>
        <strain evidence="3 4">DSM 24194</strain>
    </source>
</reference>
<keyword evidence="1" id="KW-0812">Transmembrane</keyword>
<evidence type="ECO:0000256" key="1">
    <source>
        <dbReference type="SAM" id="Phobius"/>
    </source>
</evidence>
<dbReference type="Pfam" id="PF10110">
    <property type="entry name" value="GPDPase_memb"/>
    <property type="match status" value="1"/>
</dbReference>